<dbReference type="EMBL" id="LSMT01000188">
    <property type="protein sequence ID" value="PFX24052.1"/>
    <property type="molecule type" value="Genomic_DNA"/>
</dbReference>
<organism evidence="2 3">
    <name type="scientific">Stylophora pistillata</name>
    <name type="common">Smooth cauliflower coral</name>
    <dbReference type="NCBI Taxonomy" id="50429"/>
    <lineage>
        <taxon>Eukaryota</taxon>
        <taxon>Metazoa</taxon>
        <taxon>Cnidaria</taxon>
        <taxon>Anthozoa</taxon>
        <taxon>Hexacorallia</taxon>
        <taxon>Scleractinia</taxon>
        <taxon>Astrocoeniina</taxon>
        <taxon>Pocilloporidae</taxon>
        <taxon>Stylophora</taxon>
    </lineage>
</organism>
<protein>
    <submittedName>
        <fullName evidence="2">Uncharacterized protein</fullName>
    </submittedName>
</protein>
<gene>
    <name evidence="2" type="ORF">AWC38_SpisGene11390</name>
</gene>
<dbReference type="Proteomes" id="UP000225706">
    <property type="component" value="Unassembled WGS sequence"/>
</dbReference>
<comment type="caution">
    <text evidence="2">The sequence shown here is derived from an EMBL/GenBank/DDBJ whole genome shotgun (WGS) entry which is preliminary data.</text>
</comment>
<keyword evidence="3" id="KW-1185">Reference proteome</keyword>
<evidence type="ECO:0000313" key="3">
    <source>
        <dbReference type="Proteomes" id="UP000225706"/>
    </source>
</evidence>
<dbReference type="AlphaFoldDB" id="A0A2B4S699"/>
<dbReference type="PANTHER" id="PTHR47526">
    <property type="entry name" value="ATP-DEPENDENT DNA HELICASE"/>
    <property type="match status" value="1"/>
</dbReference>
<name>A0A2B4S699_STYPI</name>
<accession>A0A2B4S699</accession>
<evidence type="ECO:0000313" key="2">
    <source>
        <dbReference type="EMBL" id="PFX24052.1"/>
    </source>
</evidence>
<dbReference type="PANTHER" id="PTHR47526:SF4">
    <property type="entry name" value="SWIM-TYPE DOMAIN-CONTAINING PROTEIN"/>
    <property type="match status" value="1"/>
</dbReference>
<reference evidence="3" key="1">
    <citation type="journal article" date="2017" name="bioRxiv">
        <title>Comparative analysis of the genomes of Stylophora pistillata and Acropora digitifera provides evidence for extensive differences between species of corals.</title>
        <authorList>
            <person name="Voolstra C.R."/>
            <person name="Li Y."/>
            <person name="Liew Y.J."/>
            <person name="Baumgarten S."/>
            <person name="Zoccola D."/>
            <person name="Flot J.-F."/>
            <person name="Tambutte S."/>
            <person name="Allemand D."/>
            <person name="Aranda M."/>
        </authorList>
    </citation>
    <scope>NUCLEOTIDE SEQUENCE [LARGE SCALE GENOMIC DNA]</scope>
</reference>
<feature type="region of interest" description="Disordered" evidence="1">
    <location>
        <begin position="231"/>
        <end position="260"/>
    </location>
</feature>
<sequence length="468" mass="52732">MAGLGESCSHVASLLWAIEAGCKCRDSLTVMDKKAYWVLSTSVKTVPYARVNDINFSKTPCSTSTVKISSVTPPTETEQTNFLNCINDCPSKPALLSLVPAHLDSNDARRIPCRASSRSLFQFTSSGMCPSAPDPVVHLSDLQQSTVHSPTPRKYVLMTSQCSYNGNVYKGSGNRGNCDLFAAPSLNEDYIANNDMSQRILKCTVCSGDHSIFHCENKCGVCHGDRRQCSCNERPPQKRKKISKSTASSQQPADTSHDDLKKKYELLQKDYKRVGQAFQNQQEQNQELTALLEEREKEAEELANLVRNKDEVVKNLERRLVDAKKVIAELRAEVRRRDQPAPQEDPPASQQQHQQTADIRVSTHGLANIHERYDQVLQTMKENKCSMACAFRLAGCPRSTLRDFVAIAELKKVASRELDLVLRDQEVQSVRDLEVACRKRLRRYIPVMSNMRREGQLLPMKFAARFYE</sequence>
<feature type="region of interest" description="Disordered" evidence="1">
    <location>
        <begin position="334"/>
        <end position="356"/>
    </location>
</feature>
<feature type="compositionally biased region" description="Polar residues" evidence="1">
    <location>
        <begin position="244"/>
        <end position="254"/>
    </location>
</feature>
<evidence type="ECO:0000256" key="1">
    <source>
        <dbReference type="SAM" id="MobiDB-lite"/>
    </source>
</evidence>
<dbReference type="OrthoDB" id="5978796at2759"/>
<proteinExistence type="predicted"/>